<accession>A0A4U5NYK5</accession>
<reference evidence="1 2" key="1">
    <citation type="journal article" date="2015" name="Genome Biol.">
        <title>Comparative genomics of Steinernema reveals deeply conserved gene regulatory networks.</title>
        <authorList>
            <person name="Dillman A.R."/>
            <person name="Macchietto M."/>
            <person name="Porter C.F."/>
            <person name="Rogers A."/>
            <person name="Williams B."/>
            <person name="Antoshechkin I."/>
            <person name="Lee M.M."/>
            <person name="Goodwin Z."/>
            <person name="Lu X."/>
            <person name="Lewis E.E."/>
            <person name="Goodrich-Blair H."/>
            <person name="Stock S.P."/>
            <person name="Adams B.J."/>
            <person name="Sternberg P.W."/>
            <person name="Mortazavi A."/>
        </authorList>
    </citation>
    <scope>NUCLEOTIDE SEQUENCE [LARGE SCALE GENOMIC DNA]</scope>
    <source>
        <strain evidence="1 2">ALL</strain>
    </source>
</reference>
<keyword evidence="2" id="KW-1185">Reference proteome</keyword>
<gene>
    <name evidence="1" type="ORF">L596_012824</name>
</gene>
<protein>
    <submittedName>
        <fullName evidence="1">Uncharacterized protein</fullName>
    </submittedName>
</protein>
<sequence>MSPPSTPSPRSLYPRLKRLQRTGTSALSTPSFRSFRTMLSSYDENEGEPVPSKRFVDQESQVCPQLVNCGVQVQANPELVACSVQCVFDNFNGVGKAQLKVIILLRKQAERKHLDQDAV</sequence>
<dbReference type="AlphaFoldDB" id="A0A4U5NYK5"/>
<evidence type="ECO:0000313" key="2">
    <source>
        <dbReference type="Proteomes" id="UP000298663"/>
    </source>
</evidence>
<evidence type="ECO:0000313" key="1">
    <source>
        <dbReference type="EMBL" id="TKR88612.1"/>
    </source>
</evidence>
<dbReference type="STRING" id="34508.A0A4U5NYK5"/>
<reference evidence="1 2" key="2">
    <citation type="journal article" date="2019" name="G3 (Bethesda)">
        <title>Hybrid Assembly of the Genome of the Entomopathogenic Nematode Steinernema carpocapsae Identifies the X-Chromosome.</title>
        <authorList>
            <person name="Serra L."/>
            <person name="Macchietto M."/>
            <person name="Macias-Munoz A."/>
            <person name="McGill C.J."/>
            <person name="Rodriguez I.M."/>
            <person name="Rodriguez B."/>
            <person name="Murad R."/>
            <person name="Mortazavi A."/>
        </authorList>
    </citation>
    <scope>NUCLEOTIDE SEQUENCE [LARGE SCALE GENOMIC DNA]</scope>
    <source>
        <strain evidence="1 2">ALL</strain>
    </source>
</reference>
<comment type="caution">
    <text evidence="1">The sequence shown here is derived from an EMBL/GenBank/DDBJ whole genome shotgun (WGS) entry which is preliminary data.</text>
</comment>
<organism evidence="1 2">
    <name type="scientific">Steinernema carpocapsae</name>
    <name type="common">Entomopathogenic nematode</name>
    <dbReference type="NCBI Taxonomy" id="34508"/>
    <lineage>
        <taxon>Eukaryota</taxon>
        <taxon>Metazoa</taxon>
        <taxon>Ecdysozoa</taxon>
        <taxon>Nematoda</taxon>
        <taxon>Chromadorea</taxon>
        <taxon>Rhabditida</taxon>
        <taxon>Tylenchina</taxon>
        <taxon>Panagrolaimomorpha</taxon>
        <taxon>Strongyloidoidea</taxon>
        <taxon>Steinernematidae</taxon>
        <taxon>Steinernema</taxon>
    </lineage>
</organism>
<proteinExistence type="predicted"/>
<dbReference type="EMBL" id="AZBU02000003">
    <property type="protein sequence ID" value="TKR88612.1"/>
    <property type="molecule type" value="Genomic_DNA"/>
</dbReference>
<name>A0A4U5NYK5_STECR</name>
<dbReference type="Proteomes" id="UP000298663">
    <property type="component" value="Unassembled WGS sequence"/>
</dbReference>